<accession>A0A7X2LAG3</accession>
<gene>
    <name evidence="1" type="ORF">GJQ57_09585</name>
</gene>
<reference evidence="1 2" key="1">
    <citation type="submission" date="2019-11" db="EMBL/GenBank/DDBJ databases">
        <title>Phenotypic characterization of an OXA-22 and OXA-60 co-producing Ralstonia pickettii clinical strain.</title>
        <authorList>
            <person name="He F."/>
        </authorList>
    </citation>
    <scope>NUCLEOTIDE SEQUENCE [LARGE SCALE GENOMIC DNA]</scope>
    <source>
        <strain evidence="1 2">PSLESD1</strain>
    </source>
</reference>
<sequence>MSESLELDPAALQIKAIHARGGQPLTKAEVIELLERPMYLGMPKPIPPKARGRKPKNVRTQYDESYELRRGWIYRLKKLPHLRAGVRTFQHAQIERLFLDRFARGTAPRKLVSTVLADMQRDPKKPCANERTLRRILAGMRSDFPK</sequence>
<organism evidence="1 2">
    <name type="scientific">Ralstonia pickettii</name>
    <name type="common">Burkholderia pickettii</name>
    <dbReference type="NCBI Taxonomy" id="329"/>
    <lineage>
        <taxon>Bacteria</taxon>
        <taxon>Pseudomonadati</taxon>
        <taxon>Pseudomonadota</taxon>
        <taxon>Betaproteobacteria</taxon>
        <taxon>Burkholderiales</taxon>
        <taxon>Burkholderiaceae</taxon>
        <taxon>Ralstonia</taxon>
    </lineage>
</organism>
<evidence type="ECO:0000313" key="1">
    <source>
        <dbReference type="EMBL" id="MRS98900.1"/>
    </source>
</evidence>
<comment type="caution">
    <text evidence="1">The sequence shown here is derived from an EMBL/GenBank/DDBJ whole genome shotgun (WGS) entry which is preliminary data.</text>
</comment>
<dbReference type="AlphaFoldDB" id="A0A7X2LAG3"/>
<name>A0A7X2LAG3_RALPI</name>
<protein>
    <submittedName>
        <fullName evidence="1">Uncharacterized protein</fullName>
    </submittedName>
</protein>
<evidence type="ECO:0000313" key="2">
    <source>
        <dbReference type="Proteomes" id="UP000441032"/>
    </source>
</evidence>
<dbReference type="Proteomes" id="UP000441032">
    <property type="component" value="Unassembled WGS sequence"/>
</dbReference>
<proteinExistence type="predicted"/>
<dbReference type="RefSeq" id="WP_154206633.1">
    <property type="nucleotide sequence ID" value="NZ_WJYN01000003.1"/>
</dbReference>
<dbReference type="EMBL" id="WJYN01000003">
    <property type="protein sequence ID" value="MRS98900.1"/>
    <property type="molecule type" value="Genomic_DNA"/>
</dbReference>